<sequence>MEENKSYCVTGGTGFIGSWLIKSLLQMGYKVHAAVRHPEKSSHLLKLGEGSEMLRLFKADLREEGSFDEAMRGCIGLFHVAAPMEFCPQATENVDSYVEENMIEPAIQGTLNVLKSCLQSNSVKKVVFTSSISTITARDNFGKWRPFVDESCNIPIQQVKQISTQNQVVYVLLKVLTEDAAFQFAKENGIDLVSTITPIIAGPFLTPTVPSSIRVLLSPITGDPELSTILTAVNTRMGSIALAHIEDICRAHIFLMENIKAEGRYICCARSWAMSEVIDHLKKEYPYPAIERQDHDGGHDSVIPSEISSKKLRALGFSFKYEINDIIERIITVKSAQIGSDEYSVLREEGKFLSKLKGSPYIIRCFGEDESIEYAKRTYNLLLECAPSGNLLDFILWNRRIPEPVAVLYAYQLLTGIRHIHNKGFIHGGIKFTNILIYPDNKLAKVVDFGSAKEETSRGHQVFDICSIGCVVAKMLTGKPTWYVGQINKYKRQICGLDKPDEELIDIDVSNMAKSILLSVDELINHPFIQNAISTPENEEHLIKLSSTINNNLFGDNRWIKQHVLGVGFNGPVHIATNNYLQAVAVKSAQMSALYT</sequence>
<keyword evidence="4" id="KW-0284">Flavonoid biosynthesis</keyword>
<evidence type="ECO:0000256" key="10">
    <source>
        <dbReference type="ARBA" id="ARBA00042087"/>
    </source>
</evidence>
<evidence type="ECO:0000256" key="8">
    <source>
        <dbReference type="ARBA" id="ARBA00039057"/>
    </source>
</evidence>
<dbReference type="CDD" id="cd08958">
    <property type="entry name" value="FR_SDR_e"/>
    <property type="match status" value="1"/>
</dbReference>
<dbReference type="GO" id="GO:0009813">
    <property type="term" value="P:flavonoid biosynthetic process"/>
    <property type="evidence" value="ECO:0007669"/>
    <property type="project" value="UniProtKB-KW"/>
</dbReference>
<comment type="pathway">
    <text evidence="1">Pigment biosynthesis; anthocyanin biosynthesis.</text>
</comment>
<dbReference type="Gene3D" id="3.40.50.720">
    <property type="entry name" value="NAD(P)-binding Rossmann-like Domain"/>
    <property type="match status" value="1"/>
</dbReference>
<organism evidence="15 16">
    <name type="scientific">Solanum commersonii</name>
    <name type="common">Commerson's wild potato</name>
    <name type="synonym">Commerson's nightshade</name>
    <dbReference type="NCBI Taxonomy" id="4109"/>
    <lineage>
        <taxon>Eukaryota</taxon>
        <taxon>Viridiplantae</taxon>
        <taxon>Streptophyta</taxon>
        <taxon>Embryophyta</taxon>
        <taxon>Tracheophyta</taxon>
        <taxon>Spermatophyta</taxon>
        <taxon>Magnoliopsida</taxon>
        <taxon>eudicotyledons</taxon>
        <taxon>Gunneridae</taxon>
        <taxon>Pentapetalae</taxon>
        <taxon>asterids</taxon>
        <taxon>lamiids</taxon>
        <taxon>Solanales</taxon>
        <taxon>Solanaceae</taxon>
        <taxon>Solanoideae</taxon>
        <taxon>Solaneae</taxon>
        <taxon>Solanum</taxon>
    </lineage>
</organism>
<keyword evidence="16" id="KW-1185">Reference proteome</keyword>
<dbReference type="Pfam" id="PF00069">
    <property type="entry name" value="Pkinase"/>
    <property type="match status" value="1"/>
</dbReference>
<dbReference type="Gene3D" id="1.10.510.10">
    <property type="entry name" value="Transferase(Phosphotransferase) domain 1"/>
    <property type="match status" value="1"/>
</dbReference>
<evidence type="ECO:0000256" key="4">
    <source>
        <dbReference type="ARBA" id="ARBA00023241"/>
    </source>
</evidence>
<dbReference type="GO" id="GO:0047890">
    <property type="term" value="F:flavanone 4-reductase activity"/>
    <property type="evidence" value="ECO:0007669"/>
    <property type="project" value="UniProtKB-EC"/>
</dbReference>
<evidence type="ECO:0000256" key="6">
    <source>
        <dbReference type="ARBA" id="ARBA00037100"/>
    </source>
</evidence>
<dbReference type="InterPro" id="IPR000719">
    <property type="entry name" value="Prot_kinase_dom"/>
</dbReference>
<dbReference type="PANTHER" id="PTHR10366">
    <property type="entry name" value="NAD DEPENDENT EPIMERASE/DEHYDRATASE"/>
    <property type="match status" value="1"/>
</dbReference>
<dbReference type="Pfam" id="PF01370">
    <property type="entry name" value="Epimerase"/>
    <property type="match status" value="1"/>
</dbReference>
<evidence type="ECO:0000259" key="14">
    <source>
        <dbReference type="PROSITE" id="PS50011"/>
    </source>
</evidence>
<dbReference type="PANTHER" id="PTHR10366:SF628">
    <property type="entry name" value="NAD(P)-BINDING ROSSMANN-FOLD SUPERFAMILY PROTEIN"/>
    <property type="match status" value="1"/>
</dbReference>
<evidence type="ECO:0000313" key="16">
    <source>
        <dbReference type="Proteomes" id="UP000824120"/>
    </source>
</evidence>
<dbReference type="FunFam" id="3.40.50.720:FF:000085">
    <property type="entry name" value="Dihydroflavonol reductase"/>
    <property type="match status" value="1"/>
</dbReference>
<gene>
    <name evidence="15" type="ORF">H5410_059909</name>
</gene>
<evidence type="ECO:0000256" key="7">
    <source>
        <dbReference type="ARBA" id="ARBA00039055"/>
    </source>
</evidence>
<protein>
    <recommendedName>
        <fullName evidence="9">Dihydroflavonol 4-reductase</fullName>
        <ecNumber evidence="8">1.1.1.219</ecNumber>
        <ecNumber evidence="7">1.1.1.234</ecNumber>
    </recommendedName>
    <alternativeName>
        <fullName evidence="11">Dihydrokaempferol 4-reductase</fullName>
    </alternativeName>
    <alternativeName>
        <fullName evidence="10">Flavanone 4-reductase</fullName>
    </alternativeName>
</protein>
<dbReference type="OrthoDB" id="2735536at2759"/>
<evidence type="ECO:0000256" key="11">
    <source>
        <dbReference type="ARBA" id="ARBA00042831"/>
    </source>
</evidence>
<name>A0A9J5W428_SOLCO</name>
<dbReference type="GO" id="GO:0004672">
    <property type="term" value="F:protein kinase activity"/>
    <property type="evidence" value="ECO:0007669"/>
    <property type="project" value="InterPro"/>
</dbReference>
<comment type="catalytic activity">
    <reaction evidence="12">
        <text>(2S)-flavan-4-ol + NADP(+) = (2S)-flavanone + NADPH + H(+)</text>
        <dbReference type="Rhea" id="RHEA:11228"/>
        <dbReference type="ChEBI" id="CHEBI:15378"/>
        <dbReference type="ChEBI" id="CHEBI:15605"/>
        <dbReference type="ChEBI" id="CHEBI:15606"/>
        <dbReference type="ChEBI" id="CHEBI:57783"/>
        <dbReference type="ChEBI" id="CHEBI:58349"/>
        <dbReference type="EC" id="1.1.1.234"/>
    </reaction>
</comment>
<dbReference type="InterPro" id="IPR036291">
    <property type="entry name" value="NAD(P)-bd_dom_sf"/>
</dbReference>
<reference evidence="15 16" key="1">
    <citation type="submission" date="2020-09" db="EMBL/GenBank/DDBJ databases">
        <title>De no assembly of potato wild relative species, Solanum commersonii.</title>
        <authorList>
            <person name="Cho K."/>
        </authorList>
    </citation>
    <scope>NUCLEOTIDE SEQUENCE [LARGE SCALE GENOMIC DNA]</scope>
    <source>
        <strain evidence="15">LZ3.2</strain>
        <tissue evidence="15">Leaf</tissue>
    </source>
</reference>
<dbReference type="EC" id="1.1.1.234" evidence="7"/>
<dbReference type="SMART" id="SM00220">
    <property type="entry name" value="S_TKc"/>
    <property type="match status" value="1"/>
</dbReference>
<comment type="caution">
    <text evidence="15">The sequence shown here is derived from an EMBL/GenBank/DDBJ whole genome shotgun (WGS) entry which is preliminary data.</text>
</comment>
<dbReference type="InterPro" id="IPR050425">
    <property type="entry name" value="NAD(P)_dehydrat-like"/>
</dbReference>
<dbReference type="GO" id="GO:0005524">
    <property type="term" value="F:ATP binding"/>
    <property type="evidence" value="ECO:0007669"/>
    <property type="project" value="InterPro"/>
</dbReference>
<dbReference type="EC" id="1.1.1.219" evidence="8"/>
<dbReference type="InterPro" id="IPR011009">
    <property type="entry name" value="Kinase-like_dom_sf"/>
</dbReference>
<dbReference type="InterPro" id="IPR001509">
    <property type="entry name" value="Epimerase_deHydtase"/>
</dbReference>
<accession>A0A9J5W428</accession>
<comment type="function">
    <text evidence="6">Bifunctional enzyme involved in flavonoid metabolism.</text>
</comment>
<evidence type="ECO:0000256" key="3">
    <source>
        <dbReference type="ARBA" id="ARBA00023002"/>
    </source>
</evidence>
<evidence type="ECO:0000313" key="15">
    <source>
        <dbReference type="EMBL" id="KAG5570143.1"/>
    </source>
</evidence>
<comment type="similarity">
    <text evidence="5">Belongs to the NAD(P)-dependent epimerase/dehydratase family. Dihydroflavonol-4-reductase subfamily.</text>
</comment>
<keyword evidence="2" id="KW-0521">NADP</keyword>
<dbReference type="SUPFAM" id="SSF56112">
    <property type="entry name" value="Protein kinase-like (PK-like)"/>
    <property type="match status" value="1"/>
</dbReference>
<dbReference type="AlphaFoldDB" id="A0A9J5W428"/>
<evidence type="ECO:0000256" key="13">
    <source>
        <dbReference type="ARBA" id="ARBA00049132"/>
    </source>
</evidence>
<evidence type="ECO:0000256" key="5">
    <source>
        <dbReference type="ARBA" id="ARBA00023445"/>
    </source>
</evidence>
<dbReference type="PROSITE" id="PS50011">
    <property type="entry name" value="PROTEIN_KINASE_DOM"/>
    <property type="match status" value="1"/>
</dbReference>
<keyword evidence="3" id="KW-0560">Oxidoreductase</keyword>
<comment type="catalytic activity">
    <reaction evidence="13">
        <text>a (2R,3S,4S)-leucoanthocyanidin + NADP(+) = a (2R,3R)-dihydroflavonol + NADPH + H(+)</text>
        <dbReference type="Rhea" id="RHEA:54444"/>
        <dbReference type="ChEBI" id="CHEBI:15378"/>
        <dbReference type="ChEBI" id="CHEBI:57783"/>
        <dbReference type="ChEBI" id="CHEBI:58349"/>
        <dbReference type="ChEBI" id="CHEBI:138176"/>
        <dbReference type="ChEBI" id="CHEBI:138188"/>
        <dbReference type="EC" id="1.1.1.219"/>
    </reaction>
</comment>
<dbReference type="SUPFAM" id="SSF51735">
    <property type="entry name" value="NAD(P)-binding Rossmann-fold domains"/>
    <property type="match status" value="1"/>
</dbReference>
<evidence type="ECO:0000256" key="2">
    <source>
        <dbReference type="ARBA" id="ARBA00022857"/>
    </source>
</evidence>
<proteinExistence type="inferred from homology"/>
<evidence type="ECO:0000256" key="12">
    <source>
        <dbReference type="ARBA" id="ARBA00048870"/>
    </source>
</evidence>
<feature type="domain" description="Protein kinase" evidence="14">
    <location>
        <begin position="309"/>
        <end position="596"/>
    </location>
</feature>
<dbReference type="Proteomes" id="UP000824120">
    <property type="component" value="Chromosome 12"/>
</dbReference>
<evidence type="ECO:0000256" key="1">
    <source>
        <dbReference type="ARBA" id="ARBA00004935"/>
    </source>
</evidence>
<dbReference type="EMBL" id="JACXVP010000012">
    <property type="protein sequence ID" value="KAG5570143.1"/>
    <property type="molecule type" value="Genomic_DNA"/>
</dbReference>
<evidence type="ECO:0000256" key="9">
    <source>
        <dbReference type="ARBA" id="ARBA00039963"/>
    </source>
</evidence>
<dbReference type="GO" id="GO:0045552">
    <property type="term" value="F:dihydroflavanol 4-reductase activity"/>
    <property type="evidence" value="ECO:0007669"/>
    <property type="project" value="UniProtKB-EC"/>
</dbReference>